<evidence type="ECO:0000256" key="2">
    <source>
        <dbReference type="ARBA" id="ARBA00022561"/>
    </source>
</evidence>
<reference evidence="5" key="1">
    <citation type="journal article" date="2017" name="Viruses">
        <title>Distribution and Inferred Evolutionary Characteristics of a Chimeric ssDNA Virus Associated with Intertidal Marine Isopods.</title>
        <authorList>
            <person name="Bistolas K.S.I."/>
            <person name="Besemer R.M."/>
            <person name="Rudstam L.G."/>
            <person name="Hewson I."/>
        </authorList>
    </citation>
    <scope>NUCLEOTIDE SEQUENCE</scope>
    <source>
        <strain evidence="5">GOaV2490</strain>
    </source>
</reference>
<dbReference type="GO" id="GO:0019028">
    <property type="term" value="C:viral capsid"/>
    <property type="evidence" value="ECO:0007669"/>
    <property type="project" value="UniProtKB-KW"/>
</dbReference>
<name>A0A2H4YQ40_9VIRU</name>
<dbReference type="Pfam" id="PF03898">
    <property type="entry name" value="TNV_CP"/>
    <property type="match status" value="1"/>
</dbReference>
<dbReference type="InterPro" id="IPR037164">
    <property type="entry name" value="Satellite_virus_coat_sf"/>
</dbReference>
<keyword evidence="3" id="KW-0946">Virion</keyword>
<dbReference type="InterPro" id="IPR010392">
    <property type="entry name" value="Satellite_virus_coat"/>
</dbReference>
<keyword evidence="2" id="KW-0167">Capsid protein</keyword>
<accession>A0A2H4YQ40</accession>
<evidence type="ECO:0000256" key="1">
    <source>
        <dbReference type="ARBA" id="ARBA00004328"/>
    </source>
</evidence>
<organism evidence="5">
    <name type="scientific">uncultured virus</name>
    <dbReference type="NCBI Taxonomy" id="340016"/>
    <lineage>
        <taxon>Viruses</taxon>
        <taxon>environmental samples</taxon>
    </lineage>
</organism>
<protein>
    <submittedName>
        <fullName evidence="5">Putative capsid protein</fullName>
    </submittedName>
</protein>
<dbReference type="EMBL" id="MG023129">
    <property type="protein sequence ID" value="AUF34969.1"/>
    <property type="molecule type" value="Genomic_DNA"/>
</dbReference>
<dbReference type="InterPro" id="IPR029053">
    <property type="entry name" value="Viral_coat"/>
</dbReference>
<feature type="region of interest" description="Disordered" evidence="4">
    <location>
        <begin position="1"/>
        <end position="38"/>
    </location>
</feature>
<dbReference type="GO" id="GO:0005198">
    <property type="term" value="F:structural molecule activity"/>
    <property type="evidence" value="ECO:0007669"/>
    <property type="project" value="InterPro"/>
</dbReference>
<evidence type="ECO:0000256" key="4">
    <source>
        <dbReference type="SAM" id="MobiDB-lite"/>
    </source>
</evidence>
<evidence type="ECO:0000313" key="5">
    <source>
        <dbReference type="EMBL" id="AUF34969.1"/>
    </source>
</evidence>
<dbReference type="SUPFAM" id="SSF88650">
    <property type="entry name" value="Satellite viruses"/>
    <property type="match status" value="1"/>
</dbReference>
<comment type="subcellular location">
    <subcellularLocation>
        <location evidence="1">Virion</location>
    </subcellularLocation>
</comment>
<sequence>MPSARKLKPTSTKSKASQRWMKERQSRPHAPLFKKKGASSAELKFKDTTKAQTALASAGTIFNDSLNLLAEGNTDSTRIGNRITVKSVMLRGTAKLASTAAATDTSQTVRIIVYLDRQANGATAAVGDILASADYRSFNNLDNSDRFRTLAEETLDLHLTGATPSGAAYTYGETSKSFFLKAKLNLDFKYKGNAGTVADLSGNNIGVLVISETDAIGTLGYIARVRYTDQ</sequence>
<proteinExistence type="predicted"/>
<evidence type="ECO:0000256" key="3">
    <source>
        <dbReference type="ARBA" id="ARBA00022844"/>
    </source>
</evidence>
<dbReference type="Gene3D" id="2.60.120.20">
    <property type="match status" value="1"/>
</dbReference>